<dbReference type="InterPro" id="IPR051311">
    <property type="entry name" value="DedA_domain"/>
</dbReference>
<accession>A0A1B9B6R3</accession>
<keyword evidence="5 7" id="KW-1133">Transmembrane helix</keyword>
<evidence type="ECO:0000256" key="6">
    <source>
        <dbReference type="ARBA" id="ARBA00023136"/>
    </source>
</evidence>
<keyword evidence="6 7" id="KW-0472">Membrane</keyword>
<dbReference type="InterPro" id="IPR032816">
    <property type="entry name" value="VTT_dom"/>
</dbReference>
<evidence type="ECO:0000256" key="7">
    <source>
        <dbReference type="SAM" id="Phobius"/>
    </source>
</evidence>
<evidence type="ECO:0000313" key="9">
    <source>
        <dbReference type="EMBL" id="OCA91732.1"/>
    </source>
</evidence>
<feature type="transmembrane region" description="Helical" evidence="7">
    <location>
        <begin position="139"/>
        <end position="163"/>
    </location>
</feature>
<evidence type="ECO:0000256" key="4">
    <source>
        <dbReference type="ARBA" id="ARBA00022692"/>
    </source>
</evidence>
<feature type="transmembrane region" description="Helical" evidence="7">
    <location>
        <begin position="50"/>
        <end position="69"/>
    </location>
</feature>
<dbReference type="EMBL" id="MAYT01000006">
    <property type="protein sequence ID" value="OCA91732.1"/>
    <property type="molecule type" value="Genomic_DNA"/>
</dbReference>
<sequence>MQNWMIEMMEQYGYVGVFLLIAFENIFPPIPSEVILTFGGTMTTFSSLTVTGVVLAATGGSLSGAIILYKVGNLLDVERLEKVIDRWGHILRLNKKDIYKADRWFNDYGYWTVLVCRVIPLVRSLISIPAGMARMRFSLFLLFTGIGTFIWNLLLVSAGAMFGESWEQIVLFMDMYSTIIYSLIGSMLTFSIFMFLWKKRK</sequence>
<dbReference type="PANTHER" id="PTHR42709:SF6">
    <property type="entry name" value="UNDECAPRENYL PHOSPHATE TRANSPORTER A"/>
    <property type="match status" value="1"/>
</dbReference>
<proteinExistence type="inferred from homology"/>
<dbReference type="RefSeq" id="WP_065409851.1">
    <property type="nucleotide sequence ID" value="NZ_MAYT01000006.1"/>
</dbReference>
<evidence type="ECO:0000259" key="8">
    <source>
        <dbReference type="Pfam" id="PF09335"/>
    </source>
</evidence>
<evidence type="ECO:0000256" key="5">
    <source>
        <dbReference type="ARBA" id="ARBA00022989"/>
    </source>
</evidence>
<evidence type="ECO:0000256" key="3">
    <source>
        <dbReference type="ARBA" id="ARBA00022475"/>
    </source>
</evidence>
<dbReference type="Proteomes" id="UP000092578">
    <property type="component" value="Unassembled WGS sequence"/>
</dbReference>
<feature type="transmembrane region" description="Helical" evidence="7">
    <location>
        <begin position="12"/>
        <end position="30"/>
    </location>
</feature>
<dbReference type="GO" id="GO:0005886">
    <property type="term" value="C:plasma membrane"/>
    <property type="evidence" value="ECO:0007669"/>
    <property type="project" value="UniProtKB-SubCell"/>
</dbReference>
<feature type="domain" description="VTT" evidence="8">
    <location>
        <begin position="30"/>
        <end position="160"/>
    </location>
</feature>
<comment type="subcellular location">
    <subcellularLocation>
        <location evidence="1">Cell membrane</location>
        <topology evidence="1">Multi-pass membrane protein</topology>
    </subcellularLocation>
</comment>
<dbReference type="AlphaFoldDB" id="A0A1B9B6R3"/>
<evidence type="ECO:0000313" key="10">
    <source>
        <dbReference type="Proteomes" id="UP000092578"/>
    </source>
</evidence>
<evidence type="ECO:0000256" key="2">
    <source>
        <dbReference type="ARBA" id="ARBA00010792"/>
    </source>
</evidence>
<comment type="similarity">
    <text evidence="2">Belongs to the DedA family.</text>
</comment>
<protein>
    <submittedName>
        <fullName evidence="9">Alkaline phosphatase</fullName>
    </submittedName>
</protein>
<feature type="transmembrane region" description="Helical" evidence="7">
    <location>
        <begin position="175"/>
        <end position="197"/>
    </location>
</feature>
<dbReference type="PANTHER" id="PTHR42709">
    <property type="entry name" value="ALKALINE PHOSPHATASE LIKE PROTEIN"/>
    <property type="match status" value="1"/>
</dbReference>
<name>A0A1B9B6R3_9BACI</name>
<keyword evidence="10" id="KW-1185">Reference proteome</keyword>
<reference evidence="10" key="1">
    <citation type="submission" date="2016-05" db="EMBL/GenBank/DDBJ databases">
        <authorList>
            <person name="Liu B."/>
            <person name="Wang J."/>
            <person name="Zhu Y."/>
            <person name="Liu G."/>
            <person name="Chen Q."/>
            <person name="Chen Z."/>
            <person name="Lan J."/>
            <person name="Che J."/>
            <person name="Ge C."/>
            <person name="Shi H."/>
            <person name="Pan Z."/>
            <person name="Liu X."/>
        </authorList>
    </citation>
    <scope>NUCLEOTIDE SEQUENCE [LARGE SCALE GENOMIC DNA]</scope>
    <source>
        <strain evidence="10">FJAT-27215</strain>
    </source>
</reference>
<keyword evidence="4 7" id="KW-0812">Transmembrane</keyword>
<gene>
    <name evidence="9" type="ORF">A8F95_20165</name>
</gene>
<comment type="caution">
    <text evidence="9">The sequence shown here is derived from an EMBL/GenBank/DDBJ whole genome shotgun (WGS) entry which is preliminary data.</text>
</comment>
<dbReference type="Pfam" id="PF09335">
    <property type="entry name" value="VTT_dom"/>
    <property type="match status" value="1"/>
</dbReference>
<evidence type="ECO:0000256" key="1">
    <source>
        <dbReference type="ARBA" id="ARBA00004651"/>
    </source>
</evidence>
<keyword evidence="3" id="KW-1003">Cell membrane</keyword>
<organism evidence="9 10">
    <name type="scientific">Pseudobacillus wudalianchiensis</name>
    <dbReference type="NCBI Taxonomy" id="1743143"/>
    <lineage>
        <taxon>Bacteria</taxon>
        <taxon>Bacillati</taxon>
        <taxon>Bacillota</taxon>
        <taxon>Bacilli</taxon>
        <taxon>Bacillales</taxon>
        <taxon>Bacillaceae</taxon>
        <taxon>Pseudobacillus</taxon>
    </lineage>
</organism>